<dbReference type="SUPFAM" id="SSF55008">
    <property type="entry name" value="HMA, heavy metal-associated domain"/>
    <property type="match status" value="1"/>
</dbReference>
<dbReference type="PANTHER" id="PTHR46365">
    <property type="entry name" value="COPPER TRANSPORT PROTEIN ATOX1"/>
    <property type="match status" value="1"/>
</dbReference>
<evidence type="ECO:0000313" key="10">
    <source>
        <dbReference type="Proteomes" id="UP000320762"/>
    </source>
</evidence>
<keyword evidence="1" id="KW-0813">Transport</keyword>
<protein>
    <recommendedName>
        <fullName evidence="8">HMA domain-containing protein</fullName>
    </recommendedName>
</protein>
<evidence type="ECO:0000256" key="5">
    <source>
        <dbReference type="ARBA" id="ARBA00023065"/>
    </source>
</evidence>
<dbReference type="Proteomes" id="UP000320762">
    <property type="component" value="Unassembled WGS sequence"/>
</dbReference>
<dbReference type="InterPro" id="IPR006121">
    <property type="entry name" value="HMA_dom"/>
</dbReference>
<sequence>AEQTYIFNVKMTCTGCSGLVTRALHRAKGDGIRAFNVDLDRQEVVVTGTIPYDEVFARIARTGREIRSGSVVRV</sequence>
<evidence type="ECO:0000256" key="3">
    <source>
        <dbReference type="ARBA" id="ARBA00022796"/>
    </source>
</evidence>
<accession>A0A550BUN3</accession>
<evidence type="ECO:0000259" key="8">
    <source>
        <dbReference type="PROSITE" id="PS50846"/>
    </source>
</evidence>
<comment type="similarity">
    <text evidence="7">Belongs to the ATX1 family.</text>
</comment>
<dbReference type="STRING" id="97359.A0A550BUN3"/>
<keyword evidence="5" id="KW-0406">Ion transport</keyword>
<dbReference type="GO" id="GO:0005829">
    <property type="term" value="C:cytosol"/>
    <property type="evidence" value="ECO:0007669"/>
    <property type="project" value="TreeGrafter"/>
</dbReference>
<proteinExistence type="inferred from homology"/>
<dbReference type="OrthoDB" id="689350at2759"/>
<organism evidence="9 10">
    <name type="scientific">Schizophyllum amplum</name>
    <dbReference type="NCBI Taxonomy" id="97359"/>
    <lineage>
        <taxon>Eukaryota</taxon>
        <taxon>Fungi</taxon>
        <taxon>Dikarya</taxon>
        <taxon>Basidiomycota</taxon>
        <taxon>Agaricomycotina</taxon>
        <taxon>Agaricomycetes</taxon>
        <taxon>Agaricomycetidae</taxon>
        <taxon>Agaricales</taxon>
        <taxon>Schizophyllaceae</taxon>
        <taxon>Schizophyllum</taxon>
    </lineage>
</organism>
<feature type="domain" description="HMA" evidence="8">
    <location>
        <begin position="2"/>
        <end position="67"/>
    </location>
</feature>
<evidence type="ECO:0000256" key="1">
    <source>
        <dbReference type="ARBA" id="ARBA00022448"/>
    </source>
</evidence>
<dbReference type="Pfam" id="PF00403">
    <property type="entry name" value="HMA"/>
    <property type="match status" value="1"/>
</dbReference>
<evidence type="ECO:0000313" key="9">
    <source>
        <dbReference type="EMBL" id="TRM56223.1"/>
    </source>
</evidence>
<dbReference type="EMBL" id="VDMD01000077">
    <property type="protein sequence ID" value="TRM56223.1"/>
    <property type="molecule type" value="Genomic_DNA"/>
</dbReference>
<evidence type="ECO:0000256" key="4">
    <source>
        <dbReference type="ARBA" id="ARBA00023008"/>
    </source>
</evidence>
<dbReference type="PANTHER" id="PTHR46365:SF1">
    <property type="entry name" value="COPPER TRANSPORT PROTEIN ATOX1"/>
    <property type="match status" value="1"/>
</dbReference>
<name>A0A550BUN3_9AGAR</name>
<dbReference type="PROSITE" id="PS50846">
    <property type="entry name" value="HMA_2"/>
    <property type="match status" value="1"/>
</dbReference>
<dbReference type="Gene3D" id="3.30.70.100">
    <property type="match status" value="1"/>
</dbReference>
<dbReference type="GO" id="GO:0006825">
    <property type="term" value="P:copper ion transport"/>
    <property type="evidence" value="ECO:0007669"/>
    <property type="project" value="UniProtKB-KW"/>
</dbReference>
<keyword evidence="4" id="KW-0186">Copper</keyword>
<dbReference type="InterPro" id="IPR036163">
    <property type="entry name" value="HMA_dom_sf"/>
</dbReference>
<feature type="non-terminal residue" evidence="9">
    <location>
        <position position="1"/>
    </location>
</feature>
<dbReference type="AlphaFoldDB" id="A0A550BUN3"/>
<dbReference type="CDD" id="cd00371">
    <property type="entry name" value="HMA"/>
    <property type="match status" value="1"/>
</dbReference>
<gene>
    <name evidence="9" type="ORF">BD626DRAFT_414521</name>
</gene>
<keyword evidence="6" id="KW-0143">Chaperone</keyword>
<dbReference type="GO" id="GO:0046872">
    <property type="term" value="F:metal ion binding"/>
    <property type="evidence" value="ECO:0007669"/>
    <property type="project" value="UniProtKB-KW"/>
</dbReference>
<comment type="caution">
    <text evidence="9">The sequence shown here is derived from an EMBL/GenBank/DDBJ whole genome shotgun (WGS) entry which is preliminary data.</text>
</comment>
<dbReference type="InterPro" id="IPR051881">
    <property type="entry name" value="Copper_transport_ATOX1-like"/>
</dbReference>
<reference evidence="9 10" key="1">
    <citation type="journal article" date="2019" name="New Phytol.">
        <title>Comparative genomics reveals unique wood-decay strategies and fruiting body development in the Schizophyllaceae.</title>
        <authorList>
            <person name="Almasi E."/>
            <person name="Sahu N."/>
            <person name="Krizsan K."/>
            <person name="Balint B."/>
            <person name="Kovacs G.M."/>
            <person name="Kiss B."/>
            <person name="Cseklye J."/>
            <person name="Drula E."/>
            <person name="Henrissat B."/>
            <person name="Nagy I."/>
            <person name="Chovatia M."/>
            <person name="Adam C."/>
            <person name="LaButti K."/>
            <person name="Lipzen A."/>
            <person name="Riley R."/>
            <person name="Grigoriev I.V."/>
            <person name="Nagy L.G."/>
        </authorList>
    </citation>
    <scope>NUCLEOTIDE SEQUENCE [LARGE SCALE GENOMIC DNA]</scope>
    <source>
        <strain evidence="9 10">NL-1724</strain>
    </source>
</reference>
<dbReference type="GO" id="GO:0016531">
    <property type="term" value="F:copper chaperone activity"/>
    <property type="evidence" value="ECO:0007669"/>
    <property type="project" value="TreeGrafter"/>
</dbReference>
<keyword evidence="2" id="KW-0479">Metal-binding</keyword>
<keyword evidence="10" id="KW-1185">Reference proteome</keyword>
<evidence type="ECO:0000256" key="2">
    <source>
        <dbReference type="ARBA" id="ARBA00022723"/>
    </source>
</evidence>
<evidence type="ECO:0000256" key="7">
    <source>
        <dbReference type="ARBA" id="ARBA00038171"/>
    </source>
</evidence>
<evidence type="ECO:0000256" key="6">
    <source>
        <dbReference type="ARBA" id="ARBA00023186"/>
    </source>
</evidence>
<keyword evidence="3" id="KW-0187">Copper transport</keyword>